<reference evidence="1 2" key="1">
    <citation type="journal article" date="2022" name="Nat. Ecol. Evol.">
        <title>A masculinizing supergene underlies an exaggerated male reproductive morph in a spider.</title>
        <authorList>
            <person name="Hendrickx F."/>
            <person name="De Corte Z."/>
            <person name="Sonet G."/>
            <person name="Van Belleghem S.M."/>
            <person name="Kostlbacher S."/>
            <person name="Vangestel C."/>
        </authorList>
    </citation>
    <scope>NUCLEOTIDE SEQUENCE [LARGE SCALE GENOMIC DNA]</scope>
    <source>
        <strain evidence="1">W744_W776</strain>
    </source>
</reference>
<name>A0AAV6VPI2_9ARAC</name>
<dbReference type="Proteomes" id="UP000827092">
    <property type="component" value="Unassembled WGS sequence"/>
</dbReference>
<evidence type="ECO:0000313" key="2">
    <source>
        <dbReference type="Proteomes" id="UP000827092"/>
    </source>
</evidence>
<dbReference type="AlphaFoldDB" id="A0AAV6VPI2"/>
<evidence type="ECO:0000313" key="1">
    <source>
        <dbReference type="EMBL" id="KAG8197978.1"/>
    </source>
</evidence>
<organism evidence="1 2">
    <name type="scientific">Oedothorax gibbosus</name>
    <dbReference type="NCBI Taxonomy" id="931172"/>
    <lineage>
        <taxon>Eukaryota</taxon>
        <taxon>Metazoa</taxon>
        <taxon>Ecdysozoa</taxon>
        <taxon>Arthropoda</taxon>
        <taxon>Chelicerata</taxon>
        <taxon>Arachnida</taxon>
        <taxon>Araneae</taxon>
        <taxon>Araneomorphae</taxon>
        <taxon>Entelegynae</taxon>
        <taxon>Araneoidea</taxon>
        <taxon>Linyphiidae</taxon>
        <taxon>Erigoninae</taxon>
        <taxon>Oedothorax</taxon>
    </lineage>
</organism>
<protein>
    <submittedName>
        <fullName evidence="1">Uncharacterized protein</fullName>
    </submittedName>
</protein>
<gene>
    <name evidence="1" type="ORF">JTE90_029373</name>
</gene>
<sequence length="74" mass="8594">MTERAFQDLPRKEHLQYLVPNCGRRICREQLSIETKRKLFADAKAYGLQDGILVSALQTDSTRNSFIMIVYNCK</sequence>
<keyword evidence="2" id="KW-1185">Reference proteome</keyword>
<accession>A0AAV6VPI2</accession>
<dbReference type="EMBL" id="JAFNEN010000046">
    <property type="protein sequence ID" value="KAG8197978.1"/>
    <property type="molecule type" value="Genomic_DNA"/>
</dbReference>
<proteinExistence type="predicted"/>
<comment type="caution">
    <text evidence="1">The sequence shown here is derived from an EMBL/GenBank/DDBJ whole genome shotgun (WGS) entry which is preliminary data.</text>
</comment>